<evidence type="ECO:0000313" key="1">
    <source>
        <dbReference type="EMBL" id="KHD06428.1"/>
    </source>
</evidence>
<gene>
    <name evidence="1" type="ORF">PN36_17455</name>
</gene>
<evidence type="ECO:0000313" key="2">
    <source>
        <dbReference type="Proteomes" id="UP000030428"/>
    </source>
</evidence>
<reference evidence="1 2" key="1">
    <citation type="journal article" date="2016" name="Front. Microbiol.">
        <title>Single-Cell (Meta-)Genomics of a Dimorphic Candidatus Thiomargarita nelsonii Reveals Genomic Plasticity.</title>
        <authorList>
            <person name="Flood B.E."/>
            <person name="Fliss P."/>
            <person name="Jones D.S."/>
            <person name="Dick G.J."/>
            <person name="Jain S."/>
            <person name="Kaster A.K."/>
            <person name="Winkel M."/>
            <person name="Mussmann M."/>
            <person name="Bailey J."/>
        </authorList>
    </citation>
    <scope>NUCLEOTIDE SEQUENCE [LARGE SCALE GENOMIC DNA]</scope>
    <source>
        <strain evidence="1">Hydrate Ridge</strain>
    </source>
</reference>
<keyword evidence="2" id="KW-1185">Reference proteome</keyword>
<evidence type="ECO:0008006" key="3">
    <source>
        <dbReference type="Google" id="ProtNLM"/>
    </source>
</evidence>
<name>A0A0A6P6M5_9GAMM</name>
<proteinExistence type="predicted"/>
<dbReference type="EMBL" id="JSZA02000067">
    <property type="protein sequence ID" value="KHD06428.1"/>
    <property type="molecule type" value="Genomic_DNA"/>
</dbReference>
<accession>A0A0A6P6M5</accession>
<sequence length="172" mass="20220">MVQKIVEGVLEFEFPDNWRVSKYDEWTYYRKHFQKLLQGQKAIDIIAVEPKNQCTWLIEVKDYRANRRLKPSDLINEVVQKVLDTLAGLWGAKINARILAEKQLAIAAAKSQQLRVVLHLEQPLKYSKLFPQVIDSANAQDKLRKMLRAIDPHAKIFNQHNTPKYLWRVRTK</sequence>
<comment type="caution">
    <text evidence="1">The sequence shown here is derived from an EMBL/GenBank/DDBJ whole genome shotgun (WGS) entry which is preliminary data.</text>
</comment>
<dbReference type="AlphaFoldDB" id="A0A0A6P6M5"/>
<protein>
    <recommendedName>
        <fullName evidence="3">Cysteinyl-tRNA synthetase</fullName>
    </recommendedName>
</protein>
<dbReference type="Proteomes" id="UP000030428">
    <property type="component" value="Unassembled WGS sequence"/>
</dbReference>
<organism evidence="1 2">
    <name type="scientific">Candidatus Thiomargarita nelsonii</name>
    <dbReference type="NCBI Taxonomy" id="1003181"/>
    <lineage>
        <taxon>Bacteria</taxon>
        <taxon>Pseudomonadati</taxon>
        <taxon>Pseudomonadota</taxon>
        <taxon>Gammaproteobacteria</taxon>
        <taxon>Thiotrichales</taxon>
        <taxon>Thiotrichaceae</taxon>
        <taxon>Thiomargarita</taxon>
    </lineage>
</organism>